<dbReference type="PANTHER" id="PTHR46479">
    <property type="entry name" value="BIOGENESIS OF LYSOSOME-RELATED ORGANELLES COMPLEX 1 SUBUNIT 2"/>
    <property type="match status" value="1"/>
</dbReference>
<reference evidence="5" key="1">
    <citation type="submission" date="2016-04" db="UniProtKB">
        <authorList>
            <consortium name="WormBaseParasite"/>
        </authorList>
    </citation>
    <scope>IDENTIFICATION</scope>
</reference>
<feature type="compositionally biased region" description="Basic and acidic residues" evidence="2">
    <location>
        <begin position="311"/>
        <end position="331"/>
    </location>
</feature>
<dbReference type="GO" id="GO:0000930">
    <property type="term" value="C:gamma-tubulin complex"/>
    <property type="evidence" value="ECO:0007669"/>
    <property type="project" value="TreeGrafter"/>
</dbReference>
<feature type="compositionally biased region" description="Basic residues" evidence="2">
    <location>
        <begin position="81"/>
        <end position="96"/>
    </location>
</feature>
<feature type="compositionally biased region" description="Low complexity" evidence="2">
    <location>
        <begin position="283"/>
        <end position="296"/>
    </location>
</feature>
<comment type="similarity">
    <text evidence="1">Belongs to the BLOC1S2 family.</text>
</comment>
<dbReference type="GO" id="GO:0099078">
    <property type="term" value="C:BORC complex"/>
    <property type="evidence" value="ECO:0007669"/>
    <property type="project" value="TreeGrafter"/>
</dbReference>
<feature type="region of interest" description="Disordered" evidence="2">
    <location>
        <begin position="130"/>
        <end position="164"/>
    </location>
</feature>
<dbReference type="EMBL" id="UYYA01000015">
    <property type="protein sequence ID" value="VDM51776.1"/>
    <property type="molecule type" value="Genomic_DNA"/>
</dbReference>
<dbReference type="GO" id="GO:0032418">
    <property type="term" value="P:lysosome localization"/>
    <property type="evidence" value="ECO:0007669"/>
    <property type="project" value="TreeGrafter"/>
</dbReference>
<evidence type="ECO:0000313" key="4">
    <source>
        <dbReference type="Proteomes" id="UP000267027"/>
    </source>
</evidence>
<name>A0A0R3P9S0_ANGCS</name>
<gene>
    <name evidence="3" type="ORF">ACOC_LOCUS191</name>
</gene>
<keyword evidence="4" id="KW-1185">Reference proteome</keyword>
<evidence type="ECO:0000313" key="5">
    <source>
        <dbReference type="WBParaSite" id="ACOC_0000019001-mRNA-1"/>
    </source>
</evidence>
<reference evidence="3 4" key="2">
    <citation type="submission" date="2018-11" db="EMBL/GenBank/DDBJ databases">
        <authorList>
            <consortium name="Pathogen Informatics"/>
        </authorList>
    </citation>
    <scope>NUCLEOTIDE SEQUENCE [LARGE SCALE GENOMIC DNA]</scope>
    <source>
        <strain evidence="3 4">Costa Rica</strain>
    </source>
</reference>
<proteinExistence type="inferred from homology"/>
<dbReference type="STRING" id="334426.A0A0R3P9S0"/>
<dbReference type="Proteomes" id="UP000267027">
    <property type="component" value="Unassembled WGS sequence"/>
</dbReference>
<feature type="compositionally biased region" description="Basic and acidic residues" evidence="2">
    <location>
        <begin position="155"/>
        <end position="164"/>
    </location>
</feature>
<dbReference type="GO" id="GO:0016197">
    <property type="term" value="P:endosomal transport"/>
    <property type="evidence" value="ECO:0007669"/>
    <property type="project" value="TreeGrafter"/>
</dbReference>
<accession>A0A0R3P9S0</accession>
<feature type="compositionally biased region" description="Basic and acidic residues" evidence="2">
    <location>
        <begin position="132"/>
        <end position="145"/>
    </location>
</feature>
<dbReference type="PANTHER" id="PTHR46479:SF1">
    <property type="entry name" value="BIOGENESIS OF LYSOSOME-RELATED ORGANELLES COMPLEX 1 SUBUNIT 2"/>
    <property type="match status" value="1"/>
</dbReference>
<feature type="region of interest" description="Disordered" evidence="2">
    <location>
        <begin position="38"/>
        <end position="102"/>
    </location>
</feature>
<feature type="compositionally biased region" description="Acidic residues" evidence="2">
    <location>
        <begin position="38"/>
        <end position="59"/>
    </location>
</feature>
<evidence type="ECO:0000256" key="2">
    <source>
        <dbReference type="SAM" id="MobiDB-lite"/>
    </source>
</evidence>
<dbReference type="Pfam" id="PF10046">
    <property type="entry name" value="BLOC1_2"/>
    <property type="match status" value="1"/>
</dbReference>
<dbReference type="OMA" id="IHHEESH"/>
<evidence type="ECO:0000313" key="3">
    <source>
        <dbReference type="EMBL" id="VDM51776.1"/>
    </source>
</evidence>
<organism evidence="5">
    <name type="scientific">Angiostrongylus costaricensis</name>
    <name type="common">Nematode worm</name>
    <dbReference type="NCBI Taxonomy" id="334426"/>
    <lineage>
        <taxon>Eukaryota</taxon>
        <taxon>Metazoa</taxon>
        <taxon>Ecdysozoa</taxon>
        <taxon>Nematoda</taxon>
        <taxon>Chromadorea</taxon>
        <taxon>Rhabditida</taxon>
        <taxon>Rhabditina</taxon>
        <taxon>Rhabditomorpha</taxon>
        <taxon>Strongyloidea</taxon>
        <taxon>Metastrongylidae</taxon>
        <taxon>Angiostrongylus</taxon>
    </lineage>
</organism>
<sequence>MPHRDVESSVAKRSIHEDIIREVEETDWSVDPIESALDAESDDVDFDPDELECVDEDAEEERRDRKDMRDRERGEKYRYDRRSRHSVRDRHRYHPYSRRDRGTRYESRTFGDVRRRYNRLDDGSHIYSKRRSSYEAESAVRDRVKSPSRVRSSRNRRDRDDKDIPLEELELEEVDCCDDIGDDDSKLIDGSSDTGKCSSGDDDDHNDDNLCSRVYDMSNVDDDFPDLCEDIDVDAMRRAAAATNVVVFNTGECVRPDTSLPTRSVMATSETTIRNDRDAQEMGTTTSRTNRSINNSGRKDEARRRHHHHETRNELRRSTHSERRHESRERDRLPEKLMWLRDVRPSTSGQTGLPEKARYDAEIISAKGPFSYGWCSVDNEEEVSTEPGSSAKAYPENDYEVTEDYSVKRRFTTDAEGSRYDRTRRIKISTNRKELPLTKNGEVASPTESPKKDCQMSGTCEDHGLAIEETSASPRSATRLCLEKKNGTVHHTGEQLCLCKQCLIRSAVGVVEKIPSLLDMCVKGPMQLQASQLTSLTDGNTNRINLNIHPPDQKAMREYAISLNNRELAKRPVVDRSGKKLMLWTKYKRDGQLRGSIHGVGMAEINERASTSSPPEPATPTPGPGIKQLADAMYDRVGTFLNSQIQGSIDEYKLLEDMNMATAQRYVDMRSVSEKIADKLNRLNEKYESLRPYLEQIDEIDESTRRLEEAANILDQYVYGLESKLHCIQEQGSSV</sequence>
<dbReference type="GO" id="GO:0031083">
    <property type="term" value="C:BLOC-1 complex"/>
    <property type="evidence" value="ECO:0007669"/>
    <property type="project" value="TreeGrafter"/>
</dbReference>
<feature type="region of interest" description="Disordered" evidence="2">
    <location>
        <begin position="275"/>
        <end position="331"/>
    </location>
</feature>
<dbReference type="InterPro" id="IPR019269">
    <property type="entry name" value="BLOC1_su2"/>
</dbReference>
<evidence type="ECO:0000256" key="1">
    <source>
        <dbReference type="ARBA" id="ARBA00008468"/>
    </source>
</evidence>
<protein>
    <submittedName>
        <fullName evidence="5">SET domain-containing protein</fullName>
    </submittedName>
</protein>
<dbReference type="GO" id="GO:0043015">
    <property type="term" value="F:gamma-tubulin binding"/>
    <property type="evidence" value="ECO:0007669"/>
    <property type="project" value="TreeGrafter"/>
</dbReference>
<feature type="region of interest" description="Disordered" evidence="2">
    <location>
        <begin position="187"/>
        <end position="207"/>
    </location>
</feature>
<feature type="compositionally biased region" description="Basic and acidic residues" evidence="2">
    <location>
        <begin position="60"/>
        <end position="80"/>
    </location>
</feature>
<dbReference type="OrthoDB" id="244061at2759"/>
<dbReference type="AlphaFoldDB" id="A0A0R3P9S0"/>
<dbReference type="WBParaSite" id="ACOC_0000019001-mRNA-1">
    <property type="protein sequence ID" value="ACOC_0000019001-mRNA-1"/>
    <property type="gene ID" value="ACOC_0000019001"/>
</dbReference>